<dbReference type="EMBL" id="JABBGH010000001">
    <property type="protein sequence ID" value="NML64956.1"/>
    <property type="molecule type" value="Genomic_DNA"/>
</dbReference>
<keyword evidence="3" id="KW-1185">Reference proteome</keyword>
<keyword evidence="1" id="KW-1133">Transmembrane helix</keyword>
<dbReference type="AlphaFoldDB" id="A0A7Y0ACT3"/>
<comment type="caution">
    <text evidence="2">The sequence shown here is derived from an EMBL/GenBank/DDBJ whole genome shotgun (WGS) entry which is preliminary data.</text>
</comment>
<evidence type="ECO:0008006" key="4">
    <source>
        <dbReference type="Google" id="ProtNLM"/>
    </source>
</evidence>
<feature type="transmembrane region" description="Helical" evidence="1">
    <location>
        <begin position="96"/>
        <end position="114"/>
    </location>
</feature>
<evidence type="ECO:0000313" key="2">
    <source>
        <dbReference type="EMBL" id="NML64956.1"/>
    </source>
</evidence>
<keyword evidence="1" id="KW-0812">Transmembrane</keyword>
<feature type="transmembrane region" description="Helical" evidence="1">
    <location>
        <begin position="55"/>
        <end position="76"/>
    </location>
</feature>
<gene>
    <name evidence="2" type="ORF">HHL22_07030</name>
</gene>
<evidence type="ECO:0000313" key="3">
    <source>
        <dbReference type="Proteomes" id="UP000559626"/>
    </source>
</evidence>
<dbReference type="Proteomes" id="UP000559626">
    <property type="component" value="Unassembled WGS sequence"/>
</dbReference>
<reference evidence="2 3" key="1">
    <citation type="submission" date="2020-04" db="EMBL/GenBank/DDBJ databases">
        <title>Hymenobacter polaris sp. nov., isolated from Arctic soil.</title>
        <authorList>
            <person name="Dahal R.H."/>
        </authorList>
    </citation>
    <scope>NUCLEOTIDE SEQUENCE [LARGE SCALE GENOMIC DNA]</scope>
    <source>
        <strain evidence="2 3">RP-2-7</strain>
    </source>
</reference>
<sequence length="149" mass="16868">MTDAEYQFNIQQFRRRHWLHYAGQGLLMGATLLAVRSQLAGPAEEVPHLATGTNMLALLGAIPLVSLMLYVLSRAIRPNLRRPYAENMRLYQSRLVMRNSLLALLGLPVLAWYLLRPQPLTLVGYAALLLALAWLTVPTAKTYQRWLLS</sequence>
<feature type="transmembrane region" description="Helical" evidence="1">
    <location>
        <begin position="120"/>
        <end position="137"/>
    </location>
</feature>
<keyword evidence="1" id="KW-0472">Membrane</keyword>
<feature type="transmembrane region" description="Helical" evidence="1">
    <location>
        <begin position="18"/>
        <end position="35"/>
    </location>
</feature>
<proteinExistence type="predicted"/>
<accession>A0A7Y0ACT3</accession>
<organism evidence="2 3">
    <name type="scientific">Hymenobacter polaris</name>
    <dbReference type="NCBI Taxonomy" id="2682546"/>
    <lineage>
        <taxon>Bacteria</taxon>
        <taxon>Pseudomonadati</taxon>
        <taxon>Bacteroidota</taxon>
        <taxon>Cytophagia</taxon>
        <taxon>Cytophagales</taxon>
        <taxon>Hymenobacteraceae</taxon>
        <taxon>Hymenobacter</taxon>
    </lineage>
</organism>
<protein>
    <recommendedName>
        <fullName evidence="4">MFS transporter</fullName>
    </recommendedName>
</protein>
<name>A0A7Y0ACT3_9BACT</name>
<evidence type="ECO:0000256" key="1">
    <source>
        <dbReference type="SAM" id="Phobius"/>
    </source>
</evidence>
<dbReference type="RefSeq" id="WP_169530220.1">
    <property type="nucleotide sequence ID" value="NZ_JABBGH010000001.1"/>
</dbReference>